<proteinExistence type="predicted"/>
<organism evidence="3 4">
    <name type="scientific">Triparma verrucosa</name>
    <dbReference type="NCBI Taxonomy" id="1606542"/>
    <lineage>
        <taxon>Eukaryota</taxon>
        <taxon>Sar</taxon>
        <taxon>Stramenopiles</taxon>
        <taxon>Ochrophyta</taxon>
        <taxon>Bolidophyceae</taxon>
        <taxon>Parmales</taxon>
        <taxon>Triparmaceae</taxon>
        <taxon>Triparma</taxon>
    </lineage>
</organism>
<dbReference type="Pfam" id="PF02137">
    <property type="entry name" value="A_deamin"/>
    <property type="match status" value="1"/>
</dbReference>
<name>A0A9W7CCN7_9STRA</name>
<feature type="domain" description="A to I editase" evidence="2">
    <location>
        <begin position="61"/>
        <end position="439"/>
    </location>
</feature>
<dbReference type="PROSITE" id="PS50141">
    <property type="entry name" value="A_DEAMIN_EDITASE"/>
    <property type="match status" value="1"/>
</dbReference>
<reference evidence="4" key="1">
    <citation type="journal article" date="2023" name="Commun. Biol.">
        <title>Genome analysis of Parmales, the sister group of diatoms, reveals the evolutionary specialization of diatoms from phago-mixotrophs to photoautotrophs.</title>
        <authorList>
            <person name="Ban H."/>
            <person name="Sato S."/>
            <person name="Yoshikawa S."/>
            <person name="Yamada K."/>
            <person name="Nakamura Y."/>
            <person name="Ichinomiya M."/>
            <person name="Sato N."/>
            <person name="Blanc-Mathieu R."/>
            <person name="Endo H."/>
            <person name="Kuwata A."/>
            <person name="Ogata H."/>
        </authorList>
    </citation>
    <scope>NUCLEOTIDE SEQUENCE [LARGE SCALE GENOMIC DNA]</scope>
    <source>
        <strain evidence="4">NIES 3699</strain>
    </source>
</reference>
<dbReference type="GO" id="GO:0003725">
    <property type="term" value="F:double-stranded RNA binding"/>
    <property type="evidence" value="ECO:0007669"/>
    <property type="project" value="TreeGrafter"/>
</dbReference>
<feature type="compositionally biased region" description="Basic residues" evidence="1">
    <location>
        <begin position="315"/>
        <end position="324"/>
    </location>
</feature>
<sequence>MDHSFSPNSAQPTPASIDTCVNELYSSLPNRGKPPSSTGEWTVLSAIVCHNETSKGLHVVSLATGSKCCGPGLIKEFGGGRVLHDSHAEVLARRGLIYAILREILDGSSSLRRPLLASKSPPALNPALSFHLYISESPCGDAAIYPLVDTTNTTNFTGAKIVSSHVSTAAAATTTATTTAATTAATTTTTTTTATTTTTNNNHTQLKTCSDQIILTREPEEQTLSSLRLKSGRSNLQPSQRSLSHSCSDKILRWCTLGLLGSLSPLKINLDSVVCAHDPTTTISAQELALVRAIRGRGASCSVSVVPSVFESSRMAKKKSHKKVSASGQSINYNHFDEGKGKGGHHYTEVTVGATGALQSKGKKKSKKRNLEEASSAPPPEPPQPPSRLSRRSLVELSLRAKPLETTPKTYSQIKLCLTSKEYQAKKEEAMKGVLKGWICCGEENDFIF</sequence>
<dbReference type="GO" id="GO:0008251">
    <property type="term" value="F:tRNA-specific adenosine deaminase activity"/>
    <property type="evidence" value="ECO:0007669"/>
    <property type="project" value="TreeGrafter"/>
</dbReference>
<evidence type="ECO:0000256" key="1">
    <source>
        <dbReference type="SAM" id="MobiDB-lite"/>
    </source>
</evidence>
<dbReference type="InterPro" id="IPR002466">
    <property type="entry name" value="A_deamin"/>
</dbReference>
<evidence type="ECO:0000259" key="2">
    <source>
        <dbReference type="PROSITE" id="PS50141"/>
    </source>
</evidence>
<dbReference type="SMART" id="SM00552">
    <property type="entry name" value="ADEAMc"/>
    <property type="match status" value="1"/>
</dbReference>
<dbReference type="AlphaFoldDB" id="A0A9W7CCN7"/>
<dbReference type="GO" id="GO:0003726">
    <property type="term" value="F:double-stranded RNA adenosine deaminase activity"/>
    <property type="evidence" value="ECO:0007669"/>
    <property type="project" value="TreeGrafter"/>
</dbReference>
<dbReference type="PANTHER" id="PTHR10910:SF62">
    <property type="entry name" value="AT07585P-RELATED"/>
    <property type="match status" value="1"/>
</dbReference>
<dbReference type="GO" id="GO:0005730">
    <property type="term" value="C:nucleolus"/>
    <property type="evidence" value="ECO:0007669"/>
    <property type="project" value="TreeGrafter"/>
</dbReference>
<evidence type="ECO:0000313" key="4">
    <source>
        <dbReference type="Proteomes" id="UP001165160"/>
    </source>
</evidence>
<dbReference type="GO" id="GO:0006382">
    <property type="term" value="P:adenosine to inosine editing"/>
    <property type="evidence" value="ECO:0007669"/>
    <property type="project" value="TreeGrafter"/>
</dbReference>
<keyword evidence="4" id="KW-1185">Reference proteome</keyword>
<evidence type="ECO:0000313" key="3">
    <source>
        <dbReference type="EMBL" id="GMI03300.1"/>
    </source>
</evidence>
<feature type="compositionally biased region" description="Pro residues" evidence="1">
    <location>
        <begin position="377"/>
        <end position="386"/>
    </location>
</feature>
<dbReference type="EMBL" id="BRXX01000298">
    <property type="protein sequence ID" value="GMI03300.1"/>
    <property type="molecule type" value="Genomic_DNA"/>
</dbReference>
<comment type="caution">
    <text evidence="3">The sequence shown here is derived from an EMBL/GenBank/DDBJ whole genome shotgun (WGS) entry which is preliminary data.</text>
</comment>
<feature type="region of interest" description="Disordered" evidence="1">
    <location>
        <begin position="314"/>
        <end position="390"/>
    </location>
</feature>
<protein>
    <recommendedName>
        <fullName evidence="2">A to I editase domain-containing protein</fullName>
    </recommendedName>
</protein>
<dbReference type="PANTHER" id="PTHR10910">
    <property type="entry name" value="EUKARYOTE SPECIFIC DSRNA BINDING PROTEIN"/>
    <property type="match status" value="1"/>
</dbReference>
<dbReference type="Proteomes" id="UP001165160">
    <property type="component" value="Unassembled WGS sequence"/>
</dbReference>
<accession>A0A9W7CCN7</accession>
<dbReference type="GO" id="GO:0006396">
    <property type="term" value="P:RNA processing"/>
    <property type="evidence" value="ECO:0007669"/>
    <property type="project" value="InterPro"/>
</dbReference>
<gene>
    <name evidence="3" type="ORF">TrVE_jg4113</name>
</gene>
<dbReference type="GO" id="GO:0005737">
    <property type="term" value="C:cytoplasm"/>
    <property type="evidence" value="ECO:0007669"/>
    <property type="project" value="TreeGrafter"/>
</dbReference>